<evidence type="ECO:0000313" key="1">
    <source>
        <dbReference type="EMBL" id="OLQ10008.1"/>
    </source>
</evidence>
<dbReference type="Proteomes" id="UP000186817">
    <property type="component" value="Unassembled WGS sequence"/>
</dbReference>
<proteinExistence type="predicted"/>
<organism evidence="1 2">
    <name type="scientific">Symbiodinium microadriaticum</name>
    <name type="common">Dinoflagellate</name>
    <name type="synonym">Zooxanthella microadriatica</name>
    <dbReference type="NCBI Taxonomy" id="2951"/>
    <lineage>
        <taxon>Eukaryota</taxon>
        <taxon>Sar</taxon>
        <taxon>Alveolata</taxon>
        <taxon>Dinophyceae</taxon>
        <taxon>Suessiales</taxon>
        <taxon>Symbiodiniaceae</taxon>
        <taxon>Symbiodinium</taxon>
    </lineage>
</organism>
<comment type="caution">
    <text evidence="1">The sequence shown here is derived from an EMBL/GenBank/DDBJ whole genome shotgun (WGS) entry which is preliminary data.</text>
</comment>
<keyword evidence="2" id="KW-1185">Reference proteome</keyword>
<gene>
    <name evidence="1" type="ORF">AK812_SmicGene6323</name>
</gene>
<reference evidence="1 2" key="1">
    <citation type="submission" date="2016-02" db="EMBL/GenBank/DDBJ databases">
        <title>Genome analysis of coral dinoflagellate symbionts highlights evolutionary adaptations to a symbiotic lifestyle.</title>
        <authorList>
            <person name="Aranda M."/>
            <person name="Li Y."/>
            <person name="Liew Y.J."/>
            <person name="Baumgarten S."/>
            <person name="Simakov O."/>
            <person name="Wilson M."/>
            <person name="Piel J."/>
            <person name="Ashoor H."/>
            <person name="Bougouffa S."/>
            <person name="Bajic V.B."/>
            <person name="Ryu T."/>
            <person name="Ravasi T."/>
            <person name="Bayer T."/>
            <person name="Micklem G."/>
            <person name="Kim H."/>
            <person name="Bhak J."/>
            <person name="Lajeunesse T.C."/>
            <person name="Voolstra C.R."/>
        </authorList>
    </citation>
    <scope>NUCLEOTIDE SEQUENCE [LARGE SCALE GENOMIC DNA]</scope>
    <source>
        <strain evidence="1 2">CCMP2467</strain>
    </source>
</reference>
<sequence length="161" mass="17704">MFSLGGYEESLGKHFRENAFVDVPLFQFQVAEQKIKSMTASQQMRQQPSRWHGVLALRQSAQELRAELVIVDTLLGLSGGSAAGRSRLAGNWYKTQAQFRGTQSLLGRSATVSFIRGQPVGDSRQAAYGSTKPVGVSSAQLVIQAERYVQVRQQQAQAMVD</sequence>
<dbReference type="EMBL" id="LSRX01000086">
    <property type="protein sequence ID" value="OLQ10008.1"/>
    <property type="molecule type" value="Genomic_DNA"/>
</dbReference>
<evidence type="ECO:0000313" key="2">
    <source>
        <dbReference type="Proteomes" id="UP000186817"/>
    </source>
</evidence>
<protein>
    <submittedName>
        <fullName evidence="1">Uncharacterized protein</fullName>
    </submittedName>
</protein>
<name>A0A1Q9ERH1_SYMMI</name>
<dbReference type="AlphaFoldDB" id="A0A1Q9ERH1"/>
<accession>A0A1Q9ERH1</accession>